<protein>
    <recommendedName>
        <fullName evidence="2">Fibronectin type-III domain-containing protein</fullName>
    </recommendedName>
</protein>
<dbReference type="PROSITE" id="PS50853">
    <property type="entry name" value="FN3"/>
    <property type="match status" value="1"/>
</dbReference>
<dbReference type="InterPro" id="IPR013783">
    <property type="entry name" value="Ig-like_fold"/>
</dbReference>
<dbReference type="InterPro" id="IPR003961">
    <property type="entry name" value="FN3_dom"/>
</dbReference>
<evidence type="ECO:0000256" key="1">
    <source>
        <dbReference type="SAM" id="Phobius"/>
    </source>
</evidence>
<dbReference type="InterPro" id="IPR036116">
    <property type="entry name" value="FN3_sf"/>
</dbReference>
<keyword evidence="1" id="KW-1133">Transmembrane helix</keyword>
<gene>
    <name evidence="3" type="ORF">COS78_01515</name>
</gene>
<dbReference type="CDD" id="cd00063">
    <property type="entry name" value="FN3"/>
    <property type="match status" value="1"/>
</dbReference>
<evidence type="ECO:0000313" key="3">
    <source>
        <dbReference type="EMBL" id="PIU73600.1"/>
    </source>
</evidence>
<organism evidence="3 4">
    <name type="scientific">Candidatus Shapirobacteria bacterium CG06_land_8_20_14_3_00_40_12</name>
    <dbReference type="NCBI Taxonomy" id="1974881"/>
    <lineage>
        <taxon>Bacteria</taxon>
        <taxon>Candidatus Shapironibacteriota</taxon>
    </lineage>
</organism>
<dbReference type="Proteomes" id="UP000231407">
    <property type="component" value="Unassembled WGS sequence"/>
</dbReference>
<dbReference type="SMART" id="SM00060">
    <property type="entry name" value="FN3"/>
    <property type="match status" value="1"/>
</dbReference>
<dbReference type="Pfam" id="PF00041">
    <property type="entry name" value="fn3"/>
    <property type="match status" value="1"/>
</dbReference>
<accession>A0A2M7ASL1</accession>
<keyword evidence="1" id="KW-0812">Transmembrane</keyword>
<dbReference type="SUPFAM" id="SSF49265">
    <property type="entry name" value="Fibronectin type III"/>
    <property type="match status" value="1"/>
</dbReference>
<dbReference type="Gene3D" id="2.60.40.10">
    <property type="entry name" value="Immunoglobulins"/>
    <property type="match status" value="1"/>
</dbReference>
<sequence>TAGGVGGGNPGAPACNDTVPNFVPISLSASPGTNSVTLNWTEPTGDFTYYLIAFGNTPGADTYGNPNIGGQGTYSYTIGSLSAGTTYYFKIRVGNGCAPGPFTSIVSTTPGGVVYETPVVPTGFQAGVLGTETTESSSVSPPGKPSYIPYLLAVIPAFLLALFLIKHFLFSGR</sequence>
<dbReference type="EMBL" id="PEWA01000017">
    <property type="protein sequence ID" value="PIU73600.1"/>
    <property type="molecule type" value="Genomic_DNA"/>
</dbReference>
<dbReference type="AlphaFoldDB" id="A0A2M7ASL1"/>
<feature type="transmembrane region" description="Helical" evidence="1">
    <location>
        <begin position="147"/>
        <end position="165"/>
    </location>
</feature>
<evidence type="ECO:0000313" key="4">
    <source>
        <dbReference type="Proteomes" id="UP000231407"/>
    </source>
</evidence>
<reference evidence="4" key="1">
    <citation type="submission" date="2017-09" db="EMBL/GenBank/DDBJ databases">
        <title>Depth-based differentiation of microbial function through sediment-hosted aquifers and enrichment of novel symbionts in the deep terrestrial subsurface.</title>
        <authorList>
            <person name="Probst A.J."/>
            <person name="Ladd B."/>
            <person name="Jarett J.K."/>
            <person name="Geller-Mcgrath D.E."/>
            <person name="Sieber C.M.K."/>
            <person name="Emerson J.B."/>
            <person name="Anantharaman K."/>
            <person name="Thomas B.C."/>
            <person name="Malmstrom R."/>
            <person name="Stieglmeier M."/>
            <person name="Klingl A."/>
            <person name="Woyke T."/>
            <person name="Ryan C.M."/>
            <person name="Banfield J.F."/>
        </authorList>
    </citation>
    <scope>NUCLEOTIDE SEQUENCE [LARGE SCALE GENOMIC DNA]</scope>
</reference>
<feature type="domain" description="Fibronectin type-III" evidence="2">
    <location>
        <begin position="23"/>
        <end position="113"/>
    </location>
</feature>
<comment type="caution">
    <text evidence="3">The sequence shown here is derived from an EMBL/GenBank/DDBJ whole genome shotgun (WGS) entry which is preliminary data.</text>
</comment>
<keyword evidence="1" id="KW-0472">Membrane</keyword>
<evidence type="ECO:0000259" key="2">
    <source>
        <dbReference type="PROSITE" id="PS50853"/>
    </source>
</evidence>
<name>A0A2M7ASL1_9BACT</name>
<proteinExistence type="predicted"/>
<feature type="non-terminal residue" evidence="3">
    <location>
        <position position="1"/>
    </location>
</feature>